<evidence type="ECO:0000256" key="3">
    <source>
        <dbReference type="ARBA" id="ARBA00022989"/>
    </source>
</evidence>
<keyword evidence="2 5" id="KW-0812">Transmembrane</keyword>
<feature type="transmembrane region" description="Helical" evidence="5">
    <location>
        <begin position="304"/>
        <end position="324"/>
    </location>
</feature>
<feature type="transmembrane region" description="Helical" evidence="5">
    <location>
        <begin position="82"/>
        <end position="100"/>
    </location>
</feature>
<evidence type="ECO:0000259" key="6">
    <source>
        <dbReference type="PROSITE" id="PS50850"/>
    </source>
</evidence>
<dbReference type="Proteomes" id="UP001560045">
    <property type="component" value="Unassembled WGS sequence"/>
</dbReference>
<evidence type="ECO:0000313" key="7">
    <source>
        <dbReference type="EMBL" id="MEX5717812.1"/>
    </source>
</evidence>
<evidence type="ECO:0000256" key="2">
    <source>
        <dbReference type="ARBA" id="ARBA00022692"/>
    </source>
</evidence>
<evidence type="ECO:0000256" key="1">
    <source>
        <dbReference type="ARBA" id="ARBA00004651"/>
    </source>
</evidence>
<accession>A0ABV3XB96</accession>
<dbReference type="Gene3D" id="1.20.1250.20">
    <property type="entry name" value="MFS general substrate transporter like domains"/>
    <property type="match status" value="2"/>
</dbReference>
<feature type="transmembrane region" description="Helical" evidence="5">
    <location>
        <begin position="280"/>
        <end position="298"/>
    </location>
</feature>
<dbReference type="Pfam" id="PF07690">
    <property type="entry name" value="MFS_1"/>
    <property type="match status" value="1"/>
</dbReference>
<dbReference type="SUPFAM" id="SSF103473">
    <property type="entry name" value="MFS general substrate transporter"/>
    <property type="match status" value="1"/>
</dbReference>
<feature type="transmembrane region" description="Helical" evidence="5">
    <location>
        <begin position="16"/>
        <end position="38"/>
    </location>
</feature>
<feature type="transmembrane region" description="Helical" evidence="5">
    <location>
        <begin position="249"/>
        <end position="273"/>
    </location>
</feature>
<keyword evidence="4 5" id="KW-0472">Membrane</keyword>
<evidence type="ECO:0000313" key="8">
    <source>
        <dbReference type="Proteomes" id="UP001560045"/>
    </source>
</evidence>
<gene>
    <name evidence="7" type="ORF">ABQ292_05445</name>
</gene>
<name>A0ABV3XB96_9ACTN</name>
<feature type="transmembrane region" description="Helical" evidence="5">
    <location>
        <begin position="106"/>
        <end position="128"/>
    </location>
</feature>
<dbReference type="InterPro" id="IPR011701">
    <property type="entry name" value="MFS"/>
</dbReference>
<dbReference type="PANTHER" id="PTHR43129:SF1">
    <property type="entry name" value="FOSMIDOMYCIN RESISTANCE PROTEIN"/>
    <property type="match status" value="1"/>
</dbReference>
<reference evidence="7 8" key="1">
    <citation type="submission" date="2024-06" db="EMBL/GenBank/DDBJ databases">
        <title>Draft genome sequence of Geodermatophilus badlandi, a novel member of the Geodermatophilaceae isolated from badland sedimentary rocks in the Red desert, Wyoming, USA.</title>
        <authorList>
            <person name="Ben Tekaya S."/>
            <person name="Nouioui I."/>
            <person name="Flores G.M."/>
            <person name="Shaal M.N."/>
            <person name="Bredoire F."/>
            <person name="Basile F."/>
            <person name="Van Diepen L."/>
            <person name="Ward N.L."/>
        </authorList>
    </citation>
    <scope>NUCLEOTIDE SEQUENCE [LARGE SCALE GENOMIC DNA]</scope>
    <source>
        <strain evidence="7 8">WL48A</strain>
    </source>
</reference>
<keyword evidence="8" id="KW-1185">Reference proteome</keyword>
<feature type="transmembrane region" description="Helical" evidence="5">
    <location>
        <begin position="140"/>
        <end position="167"/>
    </location>
</feature>
<comment type="caution">
    <text evidence="7">The sequence shown here is derived from an EMBL/GenBank/DDBJ whole genome shotgun (WGS) entry which is preliminary data.</text>
</comment>
<dbReference type="InterPro" id="IPR036259">
    <property type="entry name" value="MFS_trans_sf"/>
</dbReference>
<protein>
    <submittedName>
        <fullName evidence="7">MFS transporter</fullName>
    </submittedName>
</protein>
<proteinExistence type="predicted"/>
<feature type="transmembrane region" description="Helical" evidence="5">
    <location>
        <begin position="362"/>
        <end position="384"/>
    </location>
</feature>
<feature type="transmembrane region" description="Helical" evidence="5">
    <location>
        <begin position="50"/>
        <end position="70"/>
    </location>
</feature>
<dbReference type="PROSITE" id="PS50850">
    <property type="entry name" value="MFS"/>
    <property type="match status" value="1"/>
</dbReference>
<feature type="transmembrane region" description="Helical" evidence="5">
    <location>
        <begin position="173"/>
        <end position="191"/>
    </location>
</feature>
<dbReference type="PANTHER" id="PTHR43129">
    <property type="entry name" value="FOSMIDOMYCIN RESISTANCE PROTEIN"/>
    <property type="match status" value="1"/>
</dbReference>
<dbReference type="InterPro" id="IPR020846">
    <property type="entry name" value="MFS_dom"/>
</dbReference>
<evidence type="ECO:0000256" key="4">
    <source>
        <dbReference type="ARBA" id="ARBA00023136"/>
    </source>
</evidence>
<feature type="transmembrane region" description="Helical" evidence="5">
    <location>
        <begin position="336"/>
        <end position="356"/>
    </location>
</feature>
<feature type="domain" description="Major facilitator superfamily (MFS) profile" evidence="6">
    <location>
        <begin position="13"/>
        <end position="392"/>
    </location>
</feature>
<organism evidence="7 8">
    <name type="scientific">Geodermatophilus maliterrae</name>
    <dbReference type="NCBI Taxonomy" id="3162531"/>
    <lineage>
        <taxon>Bacteria</taxon>
        <taxon>Bacillati</taxon>
        <taxon>Actinomycetota</taxon>
        <taxon>Actinomycetes</taxon>
        <taxon>Geodermatophilales</taxon>
        <taxon>Geodermatophilaceae</taxon>
        <taxon>Geodermatophilus</taxon>
    </lineage>
</organism>
<comment type="subcellular location">
    <subcellularLocation>
        <location evidence="1">Cell membrane</location>
        <topology evidence="1">Multi-pass membrane protein</topology>
    </subcellularLocation>
</comment>
<feature type="transmembrane region" description="Helical" evidence="5">
    <location>
        <begin position="212"/>
        <end position="237"/>
    </location>
</feature>
<dbReference type="RefSeq" id="WP_369204040.1">
    <property type="nucleotide sequence ID" value="NZ_JBFNXQ010000010.1"/>
</dbReference>
<sequence>MPHVVREPGILSGTRMAAFLAFVHAVNDVLTATLGALLPTLQARLAAGTTTLAVLVAALTISSSITQPVLGALADRLGLRRVAGVGVALGAVSLSLIGVAGSVPVLLLLLVLGGLGSAALHPVSTSIVGGPAAKNPGLAVGLFTAGGMAGFAAGPVLILYVVSWYGIDAMPWLMLPGVLLAVGVVALLPEFEPHGTGRLLRALDRRLFTGAMGWLTAAATSAGLAFVAFTSAVPLWLVDAHGLATDAPLLGWTLGAFSLGAGLGAVAGGALAPRYGHRRTAVVSLLAAAPALVAVLVAPPGAVTMVLAGVAGVLLYASQPLFVVAAQDAAPQNPTAAAGVVMGLGSGLAGLLYIGVGALQGLVGLPAAMTLTSGLLVPAAWIAARVLRPRVTGADGSGGG</sequence>
<keyword evidence="3 5" id="KW-1133">Transmembrane helix</keyword>
<evidence type="ECO:0000256" key="5">
    <source>
        <dbReference type="SAM" id="Phobius"/>
    </source>
</evidence>
<dbReference type="EMBL" id="JBFNXQ010000010">
    <property type="protein sequence ID" value="MEX5717812.1"/>
    <property type="molecule type" value="Genomic_DNA"/>
</dbReference>